<sequence length="58" mass="6766">MQGWFFPLSFIIGFPLLYLFIRNDVNEDKALTKKGFIKLGSFFLIIFMVAFFLGLLAR</sequence>
<keyword evidence="3" id="KW-1185">Reference proteome</keyword>
<evidence type="ECO:0000313" key="3">
    <source>
        <dbReference type="Proteomes" id="UP000665043"/>
    </source>
</evidence>
<feature type="transmembrane region" description="Helical" evidence="1">
    <location>
        <begin position="6"/>
        <end position="23"/>
    </location>
</feature>
<dbReference type="Proteomes" id="UP000665043">
    <property type="component" value="Chromosome"/>
</dbReference>
<evidence type="ECO:0000256" key="1">
    <source>
        <dbReference type="SAM" id="Phobius"/>
    </source>
</evidence>
<dbReference type="EMBL" id="CP046956">
    <property type="protein sequence ID" value="QTM97972.1"/>
    <property type="molecule type" value="Genomic_DNA"/>
</dbReference>
<organism evidence="2 3">
    <name type="scientific">Sediminibacillus dalangtanensis</name>
    <dbReference type="NCBI Taxonomy" id="2729421"/>
    <lineage>
        <taxon>Bacteria</taxon>
        <taxon>Bacillati</taxon>
        <taxon>Bacillota</taxon>
        <taxon>Bacilli</taxon>
        <taxon>Bacillales</taxon>
        <taxon>Bacillaceae</taxon>
        <taxon>Sediminibacillus</taxon>
    </lineage>
</organism>
<keyword evidence="1" id="KW-0472">Membrane</keyword>
<accession>A0ABX7VMD3</accession>
<gene>
    <name evidence="2" type="ORF">ERJ70_00710</name>
</gene>
<reference evidence="2 3" key="1">
    <citation type="submission" date="2019-12" db="EMBL/GenBank/DDBJ databases">
        <title>The whole genome sequencing of a strain isolated from a Mars analog, Dalangtan Playa.</title>
        <authorList>
            <person name="Huang T."/>
        </authorList>
    </citation>
    <scope>NUCLEOTIDE SEQUENCE [LARGE SCALE GENOMIC DNA]</scope>
    <source>
        <strain evidence="2 3">DP4-553-S</strain>
    </source>
</reference>
<name>A0ABX7VMD3_9BACI</name>
<protein>
    <submittedName>
        <fullName evidence="2">Uncharacterized protein</fullName>
    </submittedName>
</protein>
<keyword evidence="1" id="KW-0812">Transmembrane</keyword>
<keyword evidence="1" id="KW-1133">Transmembrane helix</keyword>
<proteinExistence type="predicted"/>
<evidence type="ECO:0000313" key="2">
    <source>
        <dbReference type="EMBL" id="QTM97972.1"/>
    </source>
</evidence>
<feature type="transmembrane region" description="Helical" evidence="1">
    <location>
        <begin position="35"/>
        <end position="57"/>
    </location>
</feature>
<dbReference type="RefSeq" id="WP_209366497.1">
    <property type="nucleotide sequence ID" value="NZ_CP046956.1"/>
</dbReference>